<dbReference type="SMART" id="SM00421">
    <property type="entry name" value="HTH_LUXR"/>
    <property type="match status" value="1"/>
</dbReference>
<dbReference type="InterPro" id="IPR000792">
    <property type="entry name" value="Tscrpt_reg_LuxR_C"/>
</dbReference>
<keyword evidence="6" id="KW-1185">Reference proteome</keyword>
<dbReference type="InterPro" id="IPR039420">
    <property type="entry name" value="WalR-like"/>
</dbReference>
<comment type="caution">
    <text evidence="5">The sequence shown here is derived from an EMBL/GenBank/DDBJ whole genome shotgun (WGS) entry which is preliminary data.</text>
</comment>
<gene>
    <name evidence="5" type="ORF">BC739_006764</name>
</gene>
<dbReference type="InterPro" id="IPR011006">
    <property type="entry name" value="CheY-like_superfamily"/>
</dbReference>
<evidence type="ECO:0000256" key="2">
    <source>
        <dbReference type="PROSITE-ProRule" id="PRU00169"/>
    </source>
</evidence>
<dbReference type="InterPro" id="IPR016032">
    <property type="entry name" value="Sig_transdc_resp-reg_C-effctor"/>
</dbReference>
<feature type="domain" description="Response regulatory" evidence="4">
    <location>
        <begin position="24"/>
        <end position="140"/>
    </location>
</feature>
<reference evidence="5 6" key="1">
    <citation type="submission" date="2020-08" db="EMBL/GenBank/DDBJ databases">
        <title>Genomic Encyclopedia of Archaeal and Bacterial Type Strains, Phase II (KMG-II): from individual species to whole genera.</title>
        <authorList>
            <person name="Goeker M."/>
        </authorList>
    </citation>
    <scope>NUCLEOTIDE SEQUENCE [LARGE SCALE GENOMIC DNA]</scope>
    <source>
        <strain evidence="5 6">DSM 43850</strain>
    </source>
</reference>
<accession>A0ABR6BRJ4</accession>
<dbReference type="CDD" id="cd06170">
    <property type="entry name" value="LuxR_C_like"/>
    <property type="match status" value="1"/>
</dbReference>
<dbReference type="EMBL" id="JACJID010000005">
    <property type="protein sequence ID" value="MBA8929546.1"/>
    <property type="molecule type" value="Genomic_DNA"/>
</dbReference>
<evidence type="ECO:0000259" key="3">
    <source>
        <dbReference type="PROSITE" id="PS50043"/>
    </source>
</evidence>
<dbReference type="SUPFAM" id="SSF46894">
    <property type="entry name" value="C-terminal effector domain of the bipartite response regulators"/>
    <property type="match status" value="1"/>
</dbReference>
<dbReference type="PANTHER" id="PTHR43214">
    <property type="entry name" value="TWO-COMPONENT RESPONSE REGULATOR"/>
    <property type="match status" value="1"/>
</dbReference>
<organism evidence="5 6">
    <name type="scientific">Kutzneria viridogrisea</name>
    <dbReference type="NCBI Taxonomy" id="47990"/>
    <lineage>
        <taxon>Bacteria</taxon>
        <taxon>Bacillati</taxon>
        <taxon>Actinomycetota</taxon>
        <taxon>Actinomycetes</taxon>
        <taxon>Pseudonocardiales</taxon>
        <taxon>Pseudonocardiaceae</taxon>
        <taxon>Kutzneria</taxon>
    </lineage>
</organism>
<name>A0ABR6BRJ4_9PSEU</name>
<dbReference type="PROSITE" id="PS50110">
    <property type="entry name" value="RESPONSE_REGULATORY"/>
    <property type="match status" value="1"/>
</dbReference>
<dbReference type="SUPFAM" id="SSF52172">
    <property type="entry name" value="CheY-like"/>
    <property type="match status" value="1"/>
</dbReference>
<dbReference type="RefSeq" id="WP_318296767.1">
    <property type="nucleotide sequence ID" value="NZ_BAAABQ010000017.1"/>
</dbReference>
<dbReference type="PRINTS" id="PR00038">
    <property type="entry name" value="HTHLUXR"/>
</dbReference>
<evidence type="ECO:0000313" key="6">
    <source>
        <dbReference type="Proteomes" id="UP000517916"/>
    </source>
</evidence>
<sequence length="239" mass="26344">MTASPIARQRMAPGVLRTRQATVGVALLDPVPLFREGLSALVARTPGLHWAGSTRNHRAAAMLQEQHRPDVLLIDSALDPLGHFTRMLTDSDHELVVIVLLRDAHRTAEFANRMFRRGARGLVPRHAEPAQVVQAIHQAPIARRYLDPAIAPLMSMTVDGGLAPHATGHHGQLTRREYEVLQLISEGLENRAIARELFVSVETVRTHIKGILRKLSARDRAHAVAVAFRMGLLACAPDR</sequence>
<dbReference type="InterPro" id="IPR001789">
    <property type="entry name" value="Sig_transdc_resp-reg_receiver"/>
</dbReference>
<dbReference type="Gene3D" id="3.40.50.2300">
    <property type="match status" value="1"/>
</dbReference>
<evidence type="ECO:0000256" key="1">
    <source>
        <dbReference type="ARBA" id="ARBA00023125"/>
    </source>
</evidence>
<evidence type="ECO:0000313" key="5">
    <source>
        <dbReference type="EMBL" id="MBA8929546.1"/>
    </source>
</evidence>
<evidence type="ECO:0000259" key="4">
    <source>
        <dbReference type="PROSITE" id="PS50110"/>
    </source>
</evidence>
<dbReference type="PROSITE" id="PS50043">
    <property type="entry name" value="HTH_LUXR_2"/>
    <property type="match status" value="1"/>
</dbReference>
<protein>
    <submittedName>
        <fullName evidence="5">DNA-binding NarL/FixJ family response regulator</fullName>
    </submittedName>
</protein>
<dbReference type="GO" id="GO:0003677">
    <property type="term" value="F:DNA binding"/>
    <property type="evidence" value="ECO:0007669"/>
    <property type="project" value="UniProtKB-KW"/>
</dbReference>
<proteinExistence type="predicted"/>
<keyword evidence="1 5" id="KW-0238">DNA-binding</keyword>
<dbReference type="Proteomes" id="UP000517916">
    <property type="component" value="Unassembled WGS sequence"/>
</dbReference>
<keyword evidence="2" id="KW-0597">Phosphoprotein</keyword>
<feature type="modified residue" description="4-aspartylphosphate" evidence="2">
    <location>
        <position position="75"/>
    </location>
</feature>
<dbReference type="Pfam" id="PF00196">
    <property type="entry name" value="GerE"/>
    <property type="match status" value="1"/>
</dbReference>
<feature type="domain" description="HTH luxR-type" evidence="3">
    <location>
        <begin position="166"/>
        <end position="231"/>
    </location>
</feature>